<proteinExistence type="predicted"/>
<accession>A0AAN9X9E1</accession>
<gene>
    <name evidence="1" type="ORF">VNO78_27048</name>
</gene>
<dbReference type="Proteomes" id="UP001386955">
    <property type="component" value="Unassembled WGS sequence"/>
</dbReference>
<dbReference type="EMBL" id="JAYMYS010000007">
    <property type="protein sequence ID" value="KAK7386713.1"/>
    <property type="molecule type" value="Genomic_DNA"/>
</dbReference>
<reference evidence="1 2" key="1">
    <citation type="submission" date="2024-01" db="EMBL/GenBank/DDBJ databases">
        <title>The genomes of 5 underutilized Papilionoideae crops provide insights into root nodulation and disease resistanc.</title>
        <authorList>
            <person name="Jiang F."/>
        </authorList>
    </citation>
    <scope>NUCLEOTIDE SEQUENCE [LARGE SCALE GENOMIC DNA]</scope>
    <source>
        <strain evidence="1">DUOXIRENSHENG_FW03</strain>
        <tissue evidence="1">Leaves</tissue>
    </source>
</reference>
<organism evidence="1 2">
    <name type="scientific">Psophocarpus tetragonolobus</name>
    <name type="common">Winged bean</name>
    <name type="synonym">Dolichos tetragonolobus</name>
    <dbReference type="NCBI Taxonomy" id="3891"/>
    <lineage>
        <taxon>Eukaryota</taxon>
        <taxon>Viridiplantae</taxon>
        <taxon>Streptophyta</taxon>
        <taxon>Embryophyta</taxon>
        <taxon>Tracheophyta</taxon>
        <taxon>Spermatophyta</taxon>
        <taxon>Magnoliopsida</taxon>
        <taxon>eudicotyledons</taxon>
        <taxon>Gunneridae</taxon>
        <taxon>Pentapetalae</taxon>
        <taxon>rosids</taxon>
        <taxon>fabids</taxon>
        <taxon>Fabales</taxon>
        <taxon>Fabaceae</taxon>
        <taxon>Papilionoideae</taxon>
        <taxon>50 kb inversion clade</taxon>
        <taxon>NPAAA clade</taxon>
        <taxon>indigoferoid/millettioid clade</taxon>
        <taxon>Phaseoleae</taxon>
        <taxon>Psophocarpus</taxon>
    </lineage>
</organism>
<comment type="caution">
    <text evidence="1">The sequence shown here is derived from an EMBL/GenBank/DDBJ whole genome shotgun (WGS) entry which is preliminary data.</text>
</comment>
<dbReference type="AlphaFoldDB" id="A0AAN9X9E1"/>
<keyword evidence="2" id="KW-1185">Reference proteome</keyword>
<evidence type="ECO:0000313" key="2">
    <source>
        <dbReference type="Proteomes" id="UP001386955"/>
    </source>
</evidence>
<name>A0AAN9X9E1_PSOTE</name>
<protein>
    <submittedName>
        <fullName evidence="1">Uncharacterized protein</fullName>
    </submittedName>
</protein>
<sequence>MMTLKDFQIIFVGLTLMWICANVVQPFLAIPEQSDVAFLNMLPRSRILSALPLAFVEANLGLGKYQVVRILEGVHFDRSNDFFGGKLISFHVVPKMHPLNEHGPNYFAWPRVIIGNKRVPSANEEDHNDVDTTNEASLHEKLVRCHADNDNEMMEMADDGKVDKP</sequence>
<evidence type="ECO:0000313" key="1">
    <source>
        <dbReference type="EMBL" id="KAK7386713.1"/>
    </source>
</evidence>